<dbReference type="AlphaFoldDB" id="A0A9W6XJM6"/>
<name>A0A9W6XJM6_9STRA</name>
<dbReference type="EMBL" id="BSXT01001188">
    <property type="protein sequence ID" value="GMF39800.1"/>
    <property type="molecule type" value="Genomic_DNA"/>
</dbReference>
<comment type="caution">
    <text evidence="2">The sequence shown here is derived from an EMBL/GenBank/DDBJ whole genome shotgun (WGS) entry which is preliminary data.</text>
</comment>
<gene>
    <name evidence="2" type="ORF">Pfra01_001196800</name>
</gene>
<organism evidence="2 3">
    <name type="scientific">Phytophthora fragariaefolia</name>
    <dbReference type="NCBI Taxonomy" id="1490495"/>
    <lineage>
        <taxon>Eukaryota</taxon>
        <taxon>Sar</taxon>
        <taxon>Stramenopiles</taxon>
        <taxon>Oomycota</taxon>
        <taxon>Peronosporomycetes</taxon>
        <taxon>Peronosporales</taxon>
        <taxon>Peronosporaceae</taxon>
        <taxon>Phytophthora</taxon>
    </lineage>
</organism>
<dbReference type="Proteomes" id="UP001165121">
    <property type="component" value="Unassembled WGS sequence"/>
</dbReference>
<reference evidence="2" key="1">
    <citation type="submission" date="2023-04" db="EMBL/GenBank/DDBJ databases">
        <title>Phytophthora fragariaefolia NBRC 109709.</title>
        <authorList>
            <person name="Ichikawa N."/>
            <person name="Sato H."/>
            <person name="Tonouchi N."/>
        </authorList>
    </citation>
    <scope>NUCLEOTIDE SEQUENCE</scope>
    <source>
        <strain evidence="2">NBRC 109709</strain>
    </source>
</reference>
<feature type="region of interest" description="Disordered" evidence="1">
    <location>
        <begin position="164"/>
        <end position="194"/>
    </location>
</feature>
<sequence>MDADSKRDTISLLQYCSTESTSRRSRVPEWQTLCQSGRAFVEYFNNNPADYREPVRLARECYELFSKRPKIKRLHLGAIEAGILCVVPIGTACEHCHAGAVRVSERDINGYMDVGATEELKTLRANFIAQFASSAGGGRSTLLKGCRRLQLSVNFTPFGGFGGGGLRTPSPFQERPASGRSSAPTYPGSGILSPMNTKMIRTFDPDLTANNSLDDPASCPLCVSP</sequence>
<evidence type="ECO:0000313" key="3">
    <source>
        <dbReference type="Proteomes" id="UP001165121"/>
    </source>
</evidence>
<evidence type="ECO:0000256" key="1">
    <source>
        <dbReference type="SAM" id="MobiDB-lite"/>
    </source>
</evidence>
<accession>A0A9W6XJM6</accession>
<protein>
    <submittedName>
        <fullName evidence="2">Unnamed protein product</fullName>
    </submittedName>
</protein>
<evidence type="ECO:0000313" key="2">
    <source>
        <dbReference type="EMBL" id="GMF39800.1"/>
    </source>
</evidence>
<keyword evidence="3" id="KW-1185">Reference proteome</keyword>
<proteinExistence type="predicted"/>